<protein>
    <submittedName>
        <fullName evidence="2">Uncharacterized protein</fullName>
    </submittedName>
</protein>
<dbReference type="Proteomes" id="UP000201728">
    <property type="component" value="Chromosome"/>
</dbReference>
<dbReference type="KEGG" id="lcd:clem_04185"/>
<keyword evidence="3" id="KW-1185">Reference proteome</keyword>
<sequence>MYHFCRTVLLVVLWFSLLAAFYSFFSYLCYAGLCGGAVAEEISRNPLYVKILGYYTWLYPLIVFGALYLSRRRRQAEDAVGSLTILLVPLISLLPLIYIYFQVEKISNNYAKQQDAYYTAHPTDFVCAPGKFIRRDNSHFYYFSGIAGSWSVTYFDNYEEMVTFLENNELNILHCKNQKGISLYSLGKSYFI</sequence>
<proteinExistence type="predicted"/>
<evidence type="ECO:0000313" key="3">
    <source>
        <dbReference type="Proteomes" id="UP000201728"/>
    </source>
</evidence>
<dbReference type="AlphaFoldDB" id="A0A222P0S5"/>
<keyword evidence="1" id="KW-0812">Transmembrane</keyword>
<keyword evidence="1" id="KW-0472">Membrane</keyword>
<accession>A0A222P0S5</accession>
<reference evidence="3" key="1">
    <citation type="submission" date="2016-07" db="EMBL/GenBank/DDBJ databases">
        <authorList>
            <person name="Florea S."/>
            <person name="Webb J.S."/>
            <person name="Jaromczyk J."/>
            <person name="Schardl C.L."/>
        </authorList>
    </citation>
    <scope>NUCLEOTIDE SEQUENCE [LARGE SCALE GENOMIC DNA]</scope>
    <source>
        <strain evidence="3">CDC-D5610</strain>
    </source>
</reference>
<dbReference type="RefSeq" id="WP_094090457.1">
    <property type="nucleotide sequence ID" value="NZ_CP016397.1"/>
</dbReference>
<keyword evidence="1" id="KW-1133">Transmembrane helix</keyword>
<evidence type="ECO:0000313" key="2">
    <source>
        <dbReference type="EMBL" id="ASQ45395.1"/>
    </source>
</evidence>
<feature type="transmembrane region" description="Helical" evidence="1">
    <location>
        <begin position="80"/>
        <end position="101"/>
    </location>
</feature>
<feature type="transmembrane region" description="Helical" evidence="1">
    <location>
        <begin position="47"/>
        <end position="68"/>
    </location>
</feature>
<evidence type="ECO:0000256" key="1">
    <source>
        <dbReference type="SAM" id="Phobius"/>
    </source>
</evidence>
<dbReference type="EMBL" id="CP016397">
    <property type="protein sequence ID" value="ASQ45395.1"/>
    <property type="molecule type" value="Genomic_DNA"/>
</dbReference>
<gene>
    <name evidence="2" type="ORF">clem_04185</name>
</gene>
<dbReference type="OrthoDB" id="5636825at2"/>
<name>A0A222P0S5_9GAMM</name>
<organism evidence="2 3">
    <name type="scientific">Legionella clemsonensis</name>
    <dbReference type="NCBI Taxonomy" id="1867846"/>
    <lineage>
        <taxon>Bacteria</taxon>
        <taxon>Pseudomonadati</taxon>
        <taxon>Pseudomonadota</taxon>
        <taxon>Gammaproteobacteria</taxon>
        <taxon>Legionellales</taxon>
        <taxon>Legionellaceae</taxon>
        <taxon>Legionella</taxon>
    </lineage>
</organism>